<protein>
    <submittedName>
        <fullName evidence="2">Uncharacterized protein</fullName>
    </submittedName>
</protein>
<feature type="compositionally biased region" description="Basic and acidic residues" evidence="1">
    <location>
        <begin position="248"/>
        <end position="257"/>
    </location>
</feature>
<evidence type="ECO:0000313" key="2">
    <source>
        <dbReference type="EMBL" id="TLG01800.1"/>
    </source>
</evidence>
<feature type="region of interest" description="Disordered" evidence="1">
    <location>
        <begin position="248"/>
        <end position="280"/>
    </location>
</feature>
<dbReference type="AlphaFoldDB" id="A0A5R8P8I7"/>
<name>A0A5R8P8I7_9NOCA</name>
<evidence type="ECO:0000313" key="3">
    <source>
        <dbReference type="Proteomes" id="UP000308349"/>
    </source>
</evidence>
<sequence>MDASNRGLPSRWEYRAESPLGVMRAAFGRLADEPVPPGVARVGRVVSWGELRELLLDPAVPIEAVDAIWVRLIERSRRDGEAAVVACVGLALPMLAGLTRRVAKFWMRSREDVEATVVAGFVAELARVDLGRPYVLHRIGWATYRCARAWALADQAAPRPDADLTGAGDHNTPGRHIGTAPAGHPELVLADAVAEGVITAKAAELIAATRLERRSLTVVAAERGGSYKALQQVRRRAERKLATWLAERTRDSGDGGEHVAPPSHPVARPDRGGGVTRERDRVSVLNTDLPFGVCECGRPSAGPAHPAGMEVNRRCA</sequence>
<dbReference type="Proteomes" id="UP000308349">
    <property type="component" value="Unassembled WGS sequence"/>
</dbReference>
<proteinExistence type="predicted"/>
<dbReference type="OrthoDB" id="4164470at2"/>
<comment type="caution">
    <text evidence="2">The sequence shown here is derived from an EMBL/GenBank/DDBJ whole genome shotgun (WGS) entry which is preliminary data.</text>
</comment>
<dbReference type="EMBL" id="VBUU01000029">
    <property type="protein sequence ID" value="TLG01800.1"/>
    <property type="molecule type" value="Genomic_DNA"/>
</dbReference>
<gene>
    <name evidence="2" type="ORF">FEK35_23360</name>
</gene>
<organism evidence="2 3">
    <name type="scientific">Nocardia cyriacigeorgica</name>
    <dbReference type="NCBI Taxonomy" id="135487"/>
    <lineage>
        <taxon>Bacteria</taxon>
        <taxon>Bacillati</taxon>
        <taxon>Actinomycetota</taxon>
        <taxon>Actinomycetes</taxon>
        <taxon>Mycobacteriales</taxon>
        <taxon>Nocardiaceae</taxon>
        <taxon>Nocardia</taxon>
    </lineage>
</organism>
<dbReference type="RefSeq" id="WP_138458000.1">
    <property type="nucleotide sequence ID" value="NZ_VBUU01000029.1"/>
</dbReference>
<feature type="compositionally biased region" description="Basic and acidic residues" evidence="1">
    <location>
        <begin position="267"/>
        <end position="280"/>
    </location>
</feature>
<accession>A0A5R8P8I7</accession>
<evidence type="ECO:0000256" key="1">
    <source>
        <dbReference type="SAM" id="MobiDB-lite"/>
    </source>
</evidence>
<reference evidence="2 3" key="1">
    <citation type="submission" date="2019-05" db="EMBL/GenBank/DDBJ databases">
        <title>Genomes sequences of two Nocardia cyriacigeorgica environmental isolates, type strains Nocardia asteroides ATCC 19247 and Nocardia cyriacigeorgica DSM 44484.</title>
        <authorList>
            <person name="Vautrin F."/>
            <person name="Bergeron E."/>
            <person name="Dubost A."/>
            <person name="Abrouk D."/>
            <person name="Rodriguez Nava V."/>
            <person name="Pujic P."/>
        </authorList>
    </citation>
    <scope>NUCLEOTIDE SEQUENCE [LARGE SCALE GENOMIC DNA]</scope>
    <source>
        <strain evidence="2 3">EML 1456</strain>
    </source>
</reference>